<dbReference type="SUPFAM" id="SSF81665">
    <property type="entry name" value="Calcium ATPase, transmembrane domain M"/>
    <property type="match status" value="1"/>
</dbReference>
<keyword evidence="2" id="KW-1003">Cell membrane</keyword>
<dbReference type="AlphaFoldDB" id="A0A813J6D4"/>
<protein>
    <recommendedName>
        <fullName evidence="5">Cation-transporting P-type ATPase C-terminal domain-containing protein</fullName>
    </recommendedName>
</protein>
<evidence type="ECO:0000256" key="1">
    <source>
        <dbReference type="ARBA" id="ARBA00004651"/>
    </source>
</evidence>
<evidence type="ECO:0000313" key="7">
    <source>
        <dbReference type="Proteomes" id="UP000626109"/>
    </source>
</evidence>
<feature type="signal peptide" evidence="4">
    <location>
        <begin position="1"/>
        <end position="21"/>
    </location>
</feature>
<dbReference type="Gene3D" id="1.20.1110.10">
    <property type="entry name" value="Calcium-transporting ATPase, transmembrane domain"/>
    <property type="match status" value="1"/>
</dbReference>
<keyword evidence="3" id="KW-0472">Membrane</keyword>
<feature type="chain" id="PRO_5032701638" description="Cation-transporting P-type ATPase C-terminal domain-containing protein" evidence="4">
    <location>
        <begin position="22"/>
        <end position="146"/>
    </location>
</feature>
<name>A0A813J6D4_POLGL</name>
<dbReference type="Pfam" id="PF00689">
    <property type="entry name" value="Cation_ATPase_C"/>
    <property type="match status" value="1"/>
</dbReference>
<proteinExistence type="predicted"/>
<dbReference type="GO" id="GO:0006883">
    <property type="term" value="P:intracellular sodium ion homeostasis"/>
    <property type="evidence" value="ECO:0007669"/>
    <property type="project" value="TreeGrafter"/>
</dbReference>
<dbReference type="PANTHER" id="PTHR43294:SF21">
    <property type="entry name" value="CATION TRANSPORTING ATPASE"/>
    <property type="match status" value="1"/>
</dbReference>
<reference evidence="6" key="1">
    <citation type="submission" date="2021-02" db="EMBL/GenBank/DDBJ databases">
        <authorList>
            <person name="Dougan E. K."/>
            <person name="Rhodes N."/>
            <person name="Thang M."/>
            <person name="Chan C."/>
        </authorList>
    </citation>
    <scope>NUCLEOTIDE SEQUENCE</scope>
</reference>
<comment type="caution">
    <text evidence="6">The sequence shown here is derived from an EMBL/GenBank/DDBJ whole genome shotgun (WGS) entry which is preliminary data.</text>
</comment>
<keyword evidence="4" id="KW-0732">Signal</keyword>
<dbReference type="PANTHER" id="PTHR43294">
    <property type="entry name" value="SODIUM/POTASSIUM-TRANSPORTING ATPASE SUBUNIT ALPHA"/>
    <property type="match status" value="1"/>
</dbReference>
<evidence type="ECO:0000313" key="6">
    <source>
        <dbReference type="EMBL" id="CAE8667507.1"/>
    </source>
</evidence>
<dbReference type="Proteomes" id="UP000626109">
    <property type="component" value="Unassembled WGS sequence"/>
</dbReference>
<feature type="transmembrane region" description="Helical" evidence="3">
    <location>
        <begin position="95"/>
        <end position="115"/>
    </location>
</feature>
<dbReference type="InterPro" id="IPR050510">
    <property type="entry name" value="Cation_transp_ATPase_P-type"/>
</dbReference>
<gene>
    <name evidence="6" type="ORF">PGLA2088_LOCUS16605</name>
</gene>
<evidence type="ECO:0000256" key="2">
    <source>
        <dbReference type="ARBA" id="ARBA00022475"/>
    </source>
</evidence>
<dbReference type="EMBL" id="CAJNNW010021130">
    <property type="protein sequence ID" value="CAE8667507.1"/>
    <property type="molecule type" value="Genomic_DNA"/>
</dbReference>
<sequence>MAMAGFAVLAFCSIFWHFGIDVSDLLMPDATYFVEAAPLFHSRGQTFSAVEQMDILSTANAAVYTTIVLSQMWHIWFCRTRSTSVTKHSLFNNKLVLLSMPWELAFILIFCYIPQFRPVFAQPRLPDLHRETVKYDSRAVVAWRIH</sequence>
<dbReference type="GO" id="GO:0005391">
    <property type="term" value="F:P-type sodium:potassium-exchanging transporter activity"/>
    <property type="evidence" value="ECO:0007669"/>
    <property type="project" value="TreeGrafter"/>
</dbReference>
<dbReference type="GO" id="GO:0030007">
    <property type="term" value="P:intracellular potassium ion homeostasis"/>
    <property type="evidence" value="ECO:0007669"/>
    <property type="project" value="TreeGrafter"/>
</dbReference>
<evidence type="ECO:0000256" key="4">
    <source>
        <dbReference type="SAM" id="SignalP"/>
    </source>
</evidence>
<dbReference type="GO" id="GO:0005886">
    <property type="term" value="C:plasma membrane"/>
    <property type="evidence" value="ECO:0007669"/>
    <property type="project" value="UniProtKB-SubCell"/>
</dbReference>
<feature type="transmembrane region" description="Helical" evidence="3">
    <location>
        <begin position="55"/>
        <end position="75"/>
    </location>
</feature>
<feature type="domain" description="Cation-transporting P-type ATPase C-terminal" evidence="5">
    <location>
        <begin position="3"/>
        <end position="121"/>
    </location>
</feature>
<evidence type="ECO:0000259" key="5">
    <source>
        <dbReference type="Pfam" id="PF00689"/>
    </source>
</evidence>
<dbReference type="InterPro" id="IPR006068">
    <property type="entry name" value="ATPase_P-typ_cation-transptr_C"/>
</dbReference>
<evidence type="ECO:0000256" key="3">
    <source>
        <dbReference type="SAM" id="Phobius"/>
    </source>
</evidence>
<comment type="subcellular location">
    <subcellularLocation>
        <location evidence="1">Cell membrane</location>
        <topology evidence="1">Multi-pass membrane protein</topology>
    </subcellularLocation>
</comment>
<keyword evidence="3" id="KW-0812">Transmembrane</keyword>
<keyword evidence="3" id="KW-1133">Transmembrane helix</keyword>
<dbReference type="InterPro" id="IPR023298">
    <property type="entry name" value="ATPase_P-typ_TM_dom_sf"/>
</dbReference>
<dbReference type="GO" id="GO:1990573">
    <property type="term" value="P:potassium ion import across plasma membrane"/>
    <property type="evidence" value="ECO:0007669"/>
    <property type="project" value="TreeGrafter"/>
</dbReference>
<organism evidence="6 7">
    <name type="scientific">Polarella glacialis</name>
    <name type="common">Dinoflagellate</name>
    <dbReference type="NCBI Taxonomy" id="89957"/>
    <lineage>
        <taxon>Eukaryota</taxon>
        <taxon>Sar</taxon>
        <taxon>Alveolata</taxon>
        <taxon>Dinophyceae</taxon>
        <taxon>Suessiales</taxon>
        <taxon>Suessiaceae</taxon>
        <taxon>Polarella</taxon>
    </lineage>
</organism>
<accession>A0A813J6D4</accession>
<dbReference type="GO" id="GO:1902600">
    <property type="term" value="P:proton transmembrane transport"/>
    <property type="evidence" value="ECO:0007669"/>
    <property type="project" value="TreeGrafter"/>
</dbReference>
<dbReference type="GO" id="GO:0036376">
    <property type="term" value="P:sodium ion export across plasma membrane"/>
    <property type="evidence" value="ECO:0007669"/>
    <property type="project" value="TreeGrafter"/>
</dbReference>